<dbReference type="PROSITE" id="PS51029">
    <property type="entry name" value="MADF"/>
    <property type="match status" value="1"/>
</dbReference>
<evidence type="ECO:0000259" key="4">
    <source>
        <dbReference type="PROSITE" id="PS51031"/>
    </source>
</evidence>
<sequence length="1037" mass="113308">MSAATELNLLLLRSVEKQTALYDRTDENYRKRLPSENAWDMVASEVGESVEKCKRRWRQLRNDYTRWCNADVNRRRNGQRRLAYPLADELRFLDRHLNIADDMAADDDRSVLSDKDRDNNRDSEGGDHHSQALLKERPSSTSKLVKEVKLASQVRKEKSQDKRENIENHGEKQQSRRKSAEEKLDELEESDEPEKVPELDSFLQSDNEDDECMDEEHLDDLEGFDFDLEQSNQEKEFTPEKSPAKNNTDSTVSRPEFFVKQNRDPRLLVIGRKNSTASFVESKASNSNSGDPLENAMEDSGDEYGRYGEKSVTGSDTISPSRRLRRKARASISSAGIKDLPIQKPDQDQRVTRLQRRISMSLAAVHRVRSSTSPVKMTPVPRSQPISKPPSGQVQIREVSHRDDIYPRPEVPAVVNINQNQIKTQQQEKPVIYPKTDATIANPQGSAPPQRRSVGRPPKKLPVVQRIVSPETQTKPQSPINTKVLTVSKPTSSAASGSSHISNIAIKSNIVTSISNSTATTSTIAKGTTNNSIKTTENVNVISYSPNASTTSCSSKATSGVSGAVITNIPTSTTAGTSVPVGKGMTQLKMAERSTQTGVPNPFSDNYFLEMIKPQMQEMNPRQKMHFKKKVFQALMETFDDATDFPTSKELQHFNINTPSGFEHITDPELRLVRELVSMVSAAKVTLIRPPGEATAIATASRSAIVPEAQRGTRPNVQRQVIQRAYKPGTGQEIVPTSPSGGLDKRLFRLAPISGKPNGNLSVPQEMLRKDSVDSNHSVVKVANNAPTVSPKGAAIVAAVRPQGSLINKFFGQGNVPTTAKGAASEKAYAISRRYSVCGSSNPPNAQNAGQGSANGSPINSNSSGMDASTLKRRLIAPGHGMVPPTQRPRYSTVAASQVVTASQGGSLLVRKSVGCVPAYQKQISPTGGGSLLQKIPQIASVQGSAFNDFVQPKPAATPSVNGEESSPSSALKRSLVVANTKTSFQDLLQQPSQTLQRNKIESSETAATIAADDFSLENLKREPVDSAEDHNDILGI</sequence>
<feature type="compositionally biased region" description="Acidic residues" evidence="2">
    <location>
        <begin position="206"/>
        <end position="228"/>
    </location>
</feature>
<feature type="compositionally biased region" description="Acidic residues" evidence="2">
    <location>
        <begin position="183"/>
        <end position="192"/>
    </location>
</feature>
<reference evidence="5" key="1">
    <citation type="journal article" date="2013" name="Genome Res.">
        <title>A second-generation assembly of the Drosophila simulans genome provides new insights into patterns of lineage-specific divergence.</title>
        <authorList>
            <person name="Hu T.T."/>
            <person name="Eisen M.B."/>
            <person name="Thornton K.R."/>
            <person name="Andolfatto P."/>
        </authorList>
    </citation>
    <scope>NUCLEOTIDE SEQUENCE [LARGE SCALE GENOMIC DNA]</scope>
    <source>
        <strain evidence="5">W501</strain>
    </source>
</reference>
<feature type="compositionally biased region" description="Polar residues" evidence="2">
    <location>
        <begin position="959"/>
        <end position="972"/>
    </location>
</feature>
<dbReference type="InterPro" id="IPR004210">
    <property type="entry name" value="BESS_motif"/>
</dbReference>
<reference evidence="5" key="3">
    <citation type="submission" date="2015-04" db="EMBL/GenBank/DDBJ databases">
        <authorList>
            <consortium name="FlyBase"/>
        </authorList>
    </citation>
    <scope>NUCLEOTIDE SEQUENCE</scope>
    <source>
        <strain evidence="5">W501</strain>
    </source>
</reference>
<evidence type="ECO:0000259" key="3">
    <source>
        <dbReference type="PROSITE" id="PS51029"/>
    </source>
</evidence>
<feature type="region of interest" description="Disordered" evidence="2">
    <location>
        <begin position="953"/>
        <end position="972"/>
    </location>
</feature>
<dbReference type="EMBL" id="CM002912">
    <property type="protein sequence ID" value="KMY99565.1"/>
    <property type="molecule type" value="Genomic_DNA"/>
</dbReference>
<feature type="compositionally biased region" description="Polar residues" evidence="2">
    <location>
        <begin position="278"/>
        <end position="290"/>
    </location>
</feature>
<organism evidence="5">
    <name type="scientific">Drosophila simulans</name>
    <name type="common">Fruit fly</name>
    <dbReference type="NCBI Taxonomy" id="7240"/>
    <lineage>
        <taxon>Eukaryota</taxon>
        <taxon>Metazoa</taxon>
        <taxon>Ecdysozoa</taxon>
        <taxon>Arthropoda</taxon>
        <taxon>Hexapoda</taxon>
        <taxon>Insecta</taxon>
        <taxon>Pterygota</taxon>
        <taxon>Neoptera</taxon>
        <taxon>Endopterygota</taxon>
        <taxon>Diptera</taxon>
        <taxon>Brachycera</taxon>
        <taxon>Muscomorpha</taxon>
        <taxon>Ephydroidea</taxon>
        <taxon>Drosophilidae</taxon>
        <taxon>Drosophila</taxon>
        <taxon>Sophophora</taxon>
    </lineage>
</organism>
<dbReference type="GO" id="GO:0045892">
    <property type="term" value="P:negative regulation of DNA-templated transcription"/>
    <property type="evidence" value="ECO:0007669"/>
    <property type="project" value="EnsemblMetazoa"/>
</dbReference>
<dbReference type="AlphaFoldDB" id="A0A0J9UKY3"/>
<gene>
    <name evidence="5" type="primary">Dsim\GD17574</name>
    <name evidence="5" type="ORF">Dsimw501_GD17574</name>
</gene>
<accession>A0A0J9UKY3</accession>
<evidence type="ECO:0000256" key="1">
    <source>
        <dbReference type="PROSITE-ProRule" id="PRU00371"/>
    </source>
</evidence>
<dbReference type="GO" id="GO:0005667">
    <property type="term" value="C:transcription regulator complex"/>
    <property type="evidence" value="ECO:0007669"/>
    <property type="project" value="TreeGrafter"/>
</dbReference>
<protein>
    <submittedName>
        <fullName evidence="5">Uncharacterized protein, isoform C</fullName>
    </submittedName>
</protein>
<dbReference type="GO" id="GO:0003677">
    <property type="term" value="F:DNA binding"/>
    <property type="evidence" value="ECO:0007669"/>
    <property type="project" value="InterPro"/>
</dbReference>
<dbReference type="GO" id="GO:0005730">
    <property type="term" value="C:nucleolus"/>
    <property type="evidence" value="ECO:0007669"/>
    <property type="project" value="EnsemblMetazoa"/>
</dbReference>
<proteinExistence type="predicted"/>
<feature type="region of interest" description="Disordered" evidence="2">
    <location>
        <begin position="841"/>
        <end position="867"/>
    </location>
</feature>
<dbReference type="GO" id="GO:0042078">
    <property type="term" value="P:germ-line stem cell division"/>
    <property type="evidence" value="ECO:0007669"/>
    <property type="project" value="EnsemblMetazoa"/>
</dbReference>
<dbReference type="PANTHER" id="PTHR12243">
    <property type="entry name" value="MADF DOMAIN TRANSCRIPTION FACTOR"/>
    <property type="match status" value="1"/>
</dbReference>
<dbReference type="GO" id="GO:0070828">
    <property type="term" value="P:heterochromatin organization"/>
    <property type="evidence" value="ECO:0007669"/>
    <property type="project" value="EnsemblMetazoa"/>
</dbReference>
<feature type="compositionally biased region" description="Polar residues" evidence="2">
    <location>
        <begin position="244"/>
        <end position="253"/>
    </location>
</feature>
<dbReference type="OrthoDB" id="5803771at2759"/>
<feature type="region of interest" description="Disordered" evidence="2">
    <location>
        <begin position="108"/>
        <end position="259"/>
    </location>
</feature>
<evidence type="ECO:0000256" key="2">
    <source>
        <dbReference type="SAM" id="MobiDB-lite"/>
    </source>
</evidence>
<dbReference type="GO" id="GO:0005700">
    <property type="term" value="C:polytene chromosome"/>
    <property type="evidence" value="ECO:0007669"/>
    <property type="project" value="EnsemblMetazoa"/>
</dbReference>
<dbReference type="GO" id="GO:0035167">
    <property type="term" value="P:larval lymph gland hemopoiesis"/>
    <property type="evidence" value="ECO:0007669"/>
    <property type="project" value="EnsemblMetazoa"/>
</dbReference>
<reference evidence="5" key="2">
    <citation type="submission" date="2014-06" db="EMBL/GenBank/DDBJ databases">
        <authorList>
            <person name="Hu T."/>
            <person name="Eisen M.B."/>
            <person name="Thornton K.R."/>
            <person name="Andolfatto P."/>
        </authorList>
    </citation>
    <scope>NUCLEOTIDE SEQUENCE</scope>
    <source>
        <strain evidence="5">W501</strain>
    </source>
</reference>
<feature type="compositionally biased region" description="Basic and acidic residues" evidence="2">
    <location>
        <begin position="232"/>
        <end position="243"/>
    </location>
</feature>
<dbReference type="GO" id="GO:0006357">
    <property type="term" value="P:regulation of transcription by RNA polymerase II"/>
    <property type="evidence" value="ECO:0007669"/>
    <property type="project" value="TreeGrafter"/>
</dbReference>
<dbReference type="Pfam" id="PF02944">
    <property type="entry name" value="BESS"/>
    <property type="match status" value="1"/>
</dbReference>
<feature type="region of interest" description="Disordered" evidence="2">
    <location>
        <begin position="369"/>
        <end position="395"/>
    </location>
</feature>
<feature type="compositionally biased region" description="Polar residues" evidence="2">
    <location>
        <begin position="384"/>
        <end position="394"/>
    </location>
</feature>
<dbReference type="PANTHER" id="PTHR12243:SF60">
    <property type="entry name" value="SI:CH211-15D5.12-RELATED"/>
    <property type="match status" value="1"/>
</dbReference>
<feature type="compositionally biased region" description="Basic and acidic residues" evidence="2">
    <location>
        <begin position="108"/>
        <end position="182"/>
    </location>
</feature>
<dbReference type="SMART" id="SM00595">
    <property type="entry name" value="MADF"/>
    <property type="match status" value="1"/>
</dbReference>
<dbReference type="PROSITE" id="PS51031">
    <property type="entry name" value="BESS"/>
    <property type="match status" value="1"/>
</dbReference>
<dbReference type="GO" id="GO:0042262">
    <property type="term" value="P:DNA protection"/>
    <property type="evidence" value="ECO:0007669"/>
    <property type="project" value="EnsemblMetazoa"/>
</dbReference>
<feature type="domain" description="BESS" evidence="4">
    <location>
        <begin position="602"/>
        <end position="641"/>
    </location>
</feature>
<dbReference type="GO" id="GO:0036099">
    <property type="term" value="P:female germ-line stem cell population maintenance"/>
    <property type="evidence" value="ECO:0007669"/>
    <property type="project" value="EnsemblMetazoa"/>
</dbReference>
<feature type="domain" description="MADF" evidence="3">
    <location>
        <begin position="10"/>
        <end position="98"/>
    </location>
</feature>
<feature type="region of interest" description="Disordered" evidence="2">
    <location>
        <begin position="278"/>
        <end position="349"/>
    </location>
</feature>
<name>A0A0J9UKY3_DROSI</name>
<keyword evidence="1" id="KW-0539">Nucleus</keyword>
<dbReference type="Bgee" id="FBgn0189124">
    <property type="expression patterns" value="Expressed in embryo and 3 other cell types or tissues"/>
</dbReference>
<evidence type="ECO:0000313" key="5">
    <source>
        <dbReference type="EMBL" id="KMY99565.1"/>
    </source>
</evidence>
<dbReference type="Proteomes" id="UP000035880">
    <property type="component" value="Chromosome 3L"/>
</dbReference>
<dbReference type="KEGG" id="dsi:Dsimw501_GD17574"/>
<dbReference type="InterPro" id="IPR006578">
    <property type="entry name" value="MADF-dom"/>
</dbReference>
<dbReference type="InterPro" id="IPR039353">
    <property type="entry name" value="TF_Adf1"/>
</dbReference>
<dbReference type="Pfam" id="PF10545">
    <property type="entry name" value="MADF_DNA_bdg"/>
    <property type="match status" value="1"/>
</dbReference>
<comment type="subcellular location">
    <subcellularLocation>
        <location evidence="1">Nucleus</location>
    </subcellularLocation>
</comment>